<organism evidence="8 9">
    <name type="scientific">Modestobacter versicolor</name>
    <dbReference type="NCBI Taxonomy" id="429133"/>
    <lineage>
        <taxon>Bacteria</taxon>
        <taxon>Bacillati</taxon>
        <taxon>Actinomycetota</taxon>
        <taxon>Actinomycetes</taxon>
        <taxon>Geodermatophilales</taxon>
        <taxon>Geodermatophilaceae</taxon>
        <taxon>Modestobacter</taxon>
    </lineage>
</organism>
<proteinExistence type="predicted"/>
<evidence type="ECO:0000256" key="3">
    <source>
        <dbReference type="ARBA" id="ARBA00022989"/>
    </source>
</evidence>
<evidence type="ECO:0000256" key="2">
    <source>
        <dbReference type="ARBA" id="ARBA00022692"/>
    </source>
</evidence>
<dbReference type="GO" id="GO:0016020">
    <property type="term" value="C:membrane"/>
    <property type="evidence" value="ECO:0007669"/>
    <property type="project" value="UniProtKB-SubCell"/>
</dbReference>
<evidence type="ECO:0000259" key="6">
    <source>
        <dbReference type="Pfam" id="PF14378"/>
    </source>
</evidence>
<feature type="transmembrane region" description="Helical" evidence="5">
    <location>
        <begin position="27"/>
        <end position="44"/>
    </location>
</feature>
<comment type="subcellular location">
    <subcellularLocation>
        <location evidence="1">Membrane</location>
        <topology evidence="1">Multi-pass membrane protein</topology>
    </subcellularLocation>
</comment>
<reference evidence="7 10" key="2">
    <citation type="submission" date="2020-08" db="EMBL/GenBank/DDBJ databases">
        <title>Sequencing the genomes of 1000 actinobacteria strains.</title>
        <authorList>
            <person name="Klenk H.-P."/>
        </authorList>
    </citation>
    <scope>NUCLEOTIDE SEQUENCE [LARGE SCALE GENOMIC DNA]</scope>
    <source>
        <strain evidence="7 10">DSM 16678</strain>
    </source>
</reference>
<dbReference type="PANTHER" id="PTHR31310:SF7">
    <property type="entry name" value="PA-PHOSPHATASE RELATED-FAMILY PROTEIN DDB_G0268928"/>
    <property type="match status" value="1"/>
</dbReference>
<feature type="transmembrane region" description="Helical" evidence="5">
    <location>
        <begin position="133"/>
        <end position="158"/>
    </location>
</feature>
<dbReference type="PANTHER" id="PTHR31310">
    <property type="match status" value="1"/>
</dbReference>
<sequence length="317" mass="34251">MTTAVRTGTSAPPVTTAADRHRGLRRLLSVGLLAAFVATCAVTGLPTDRLVLLGWVLAALALQSLGRGWAALVRLLADWLPLVGLLLLYDLSRGMADGLGMPVHVAELADADRWLADGVLPTVWLQEHWRADWWRAVASLVYASHFVVTPLVLAVLWLRDRTRWVGYARLVLGLSAAGLVTYVLYPAAPPWLAARDGVIEHVDRISSSGWAVLGLPKAGALLHSGQGQVNAVAAVPSLHTAFAVLTCLVLLPLARHLWQRVLLVSYAVVMPLVLVWSGEHYVVDTLLGAVYAGAVWALVPRVARLFRRDRQDAVVPA</sequence>
<comment type="caution">
    <text evidence="8">The sequence shown here is derived from an EMBL/GenBank/DDBJ whole genome shotgun (WGS) entry which is preliminary data.</text>
</comment>
<keyword evidence="3 5" id="KW-1133">Transmembrane helix</keyword>
<dbReference type="SUPFAM" id="SSF48317">
    <property type="entry name" value="Acid phosphatase/Vanadium-dependent haloperoxidase"/>
    <property type="match status" value="1"/>
</dbReference>
<feature type="transmembrane region" description="Helical" evidence="5">
    <location>
        <begin position="231"/>
        <end position="254"/>
    </location>
</feature>
<accession>A0A323V6N0</accession>
<dbReference type="Gene3D" id="1.20.144.10">
    <property type="entry name" value="Phosphatidic acid phosphatase type 2/haloperoxidase"/>
    <property type="match status" value="1"/>
</dbReference>
<reference evidence="8 9" key="1">
    <citation type="submission" date="2018-06" db="EMBL/GenBank/DDBJ databases">
        <title>Draft genome sequence of Modestobacter versicolor CP153-2.</title>
        <authorList>
            <person name="Gundlapally S.R."/>
        </authorList>
    </citation>
    <scope>NUCLEOTIDE SEQUENCE [LARGE SCALE GENOMIC DNA]</scope>
    <source>
        <strain evidence="8 9">CP153-2</strain>
    </source>
</reference>
<protein>
    <submittedName>
        <fullName evidence="8">Phosphoesterase PA-phosphatase</fullName>
    </submittedName>
</protein>
<dbReference type="OrthoDB" id="629685at2"/>
<dbReference type="RefSeq" id="WP_110553230.1">
    <property type="nucleotide sequence ID" value="NZ_JACIBU010000001.1"/>
</dbReference>
<dbReference type="EMBL" id="QKNV01000198">
    <property type="protein sequence ID" value="PZA20304.1"/>
    <property type="molecule type" value="Genomic_DNA"/>
</dbReference>
<feature type="transmembrane region" description="Helical" evidence="5">
    <location>
        <begin position="261"/>
        <end position="279"/>
    </location>
</feature>
<feature type="domain" description="Inositolphosphotransferase Aur1/Ipt1" evidence="6">
    <location>
        <begin position="108"/>
        <end position="298"/>
    </location>
</feature>
<evidence type="ECO:0000313" key="9">
    <source>
        <dbReference type="Proteomes" id="UP000247602"/>
    </source>
</evidence>
<evidence type="ECO:0000313" key="8">
    <source>
        <dbReference type="EMBL" id="PZA20304.1"/>
    </source>
</evidence>
<dbReference type="InterPro" id="IPR052185">
    <property type="entry name" value="IPC_Synthase-Related"/>
</dbReference>
<dbReference type="Proteomes" id="UP000247602">
    <property type="component" value="Unassembled WGS sequence"/>
</dbReference>
<evidence type="ECO:0000313" key="7">
    <source>
        <dbReference type="EMBL" id="MBB3674628.1"/>
    </source>
</evidence>
<dbReference type="CDD" id="cd03386">
    <property type="entry name" value="PAP2_Aur1_like"/>
    <property type="match status" value="1"/>
</dbReference>
<name>A0A323V6N0_9ACTN</name>
<evidence type="ECO:0000256" key="1">
    <source>
        <dbReference type="ARBA" id="ARBA00004141"/>
    </source>
</evidence>
<dbReference type="EMBL" id="JACIBU010000001">
    <property type="protein sequence ID" value="MBB3674628.1"/>
    <property type="molecule type" value="Genomic_DNA"/>
</dbReference>
<dbReference type="Proteomes" id="UP000580718">
    <property type="component" value="Unassembled WGS sequence"/>
</dbReference>
<keyword evidence="9" id="KW-1185">Reference proteome</keyword>
<feature type="transmembrane region" description="Helical" evidence="5">
    <location>
        <begin position="170"/>
        <end position="188"/>
    </location>
</feature>
<keyword evidence="2 5" id="KW-0812">Transmembrane</keyword>
<feature type="transmembrane region" description="Helical" evidence="5">
    <location>
        <begin position="285"/>
        <end position="303"/>
    </location>
</feature>
<evidence type="ECO:0000313" key="10">
    <source>
        <dbReference type="Proteomes" id="UP000580718"/>
    </source>
</evidence>
<dbReference type="Pfam" id="PF14378">
    <property type="entry name" value="PAP2_3"/>
    <property type="match status" value="1"/>
</dbReference>
<dbReference type="AlphaFoldDB" id="A0A323V6N0"/>
<keyword evidence="4 5" id="KW-0472">Membrane</keyword>
<dbReference type="InterPro" id="IPR036938">
    <property type="entry name" value="PAP2/HPO_sf"/>
</dbReference>
<evidence type="ECO:0000256" key="4">
    <source>
        <dbReference type="ARBA" id="ARBA00023136"/>
    </source>
</evidence>
<gene>
    <name evidence="8" type="ORF">DMO24_16190</name>
    <name evidence="7" type="ORF">FHX36_000363</name>
</gene>
<evidence type="ECO:0000256" key="5">
    <source>
        <dbReference type="SAM" id="Phobius"/>
    </source>
</evidence>
<dbReference type="InterPro" id="IPR026841">
    <property type="entry name" value="Aur1/Ipt1"/>
</dbReference>